<keyword evidence="2" id="KW-0479">Metal-binding</keyword>
<comment type="subcellular location">
    <subcellularLocation>
        <location evidence="1">Nucleus</location>
    </subcellularLocation>
</comment>
<evidence type="ECO:0000259" key="10">
    <source>
        <dbReference type="Pfam" id="PF02892"/>
    </source>
</evidence>
<evidence type="ECO:0000259" key="11">
    <source>
        <dbReference type="Pfam" id="PF05699"/>
    </source>
</evidence>
<evidence type="ECO:0000256" key="3">
    <source>
        <dbReference type="ARBA" id="ARBA00022771"/>
    </source>
</evidence>
<keyword evidence="5" id="KW-0805">Transcription regulation</keyword>
<dbReference type="PANTHER" id="PTHR46481">
    <property type="entry name" value="ZINC FINGER BED DOMAIN-CONTAINING PROTEIN 4"/>
    <property type="match status" value="1"/>
</dbReference>
<feature type="compositionally biased region" description="Polar residues" evidence="9">
    <location>
        <begin position="781"/>
        <end position="802"/>
    </location>
</feature>
<proteinExistence type="predicted"/>
<evidence type="ECO:0000256" key="8">
    <source>
        <dbReference type="ARBA" id="ARBA00023242"/>
    </source>
</evidence>
<dbReference type="InterPro" id="IPR008906">
    <property type="entry name" value="HATC_C_dom"/>
</dbReference>
<name>A0A1G4KCM2_9SACH</name>
<dbReference type="PANTHER" id="PTHR46481:SF10">
    <property type="entry name" value="ZINC FINGER BED DOMAIN-CONTAINING PROTEIN 39"/>
    <property type="match status" value="1"/>
</dbReference>
<dbReference type="GO" id="GO:0046983">
    <property type="term" value="F:protein dimerization activity"/>
    <property type="evidence" value="ECO:0007669"/>
    <property type="project" value="InterPro"/>
</dbReference>
<evidence type="ECO:0000256" key="9">
    <source>
        <dbReference type="SAM" id="MobiDB-lite"/>
    </source>
</evidence>
<dbReference type="SUPFAM" id="SSF53098">
    <property type="entry name" value="Ribonuclease H-like"/>
    <property type="match status" value="1"/>
</dbReference>
<dbReference type="OrthoDB" id="4837779at2759"/>
<dbReference type="AlphaFoldDB" id="A0A1G4KCM2"/>
<keyword evidence="8" id="KW-0539">Nucleus</keyword>
<dbReference type="InterPro" id="IPR012337">
    <property type="entry name" value="RNaseH-like_sf"/>
</dbReference>
<dbReference type="Proteomes" id="UP000191024">
    <property type="component" value="Chromosome G"/>
</dbReference>
<feature type="domain" description="BED-type" evidence="10">
    <location>
        <begin position="74"/>
        <end position="105"/>
    </location>
</feature>
<keyword evidence="4" id="KW-0862">Zinc</keyword>
<dbReference type="GO" id="GO:0008270">
    <property type="term" value="F:zinc ion binding"/>
    <property type="evidence" value="ECO:0007669"/>
    <property type="project" value="UniProtKB-KW"/>
</dbReference>
<evidence type="ECO:0000256" key="7">
    <source>
        <dbReference type="ARBA" id="ARBA00023163"/>
    </source>
</evidence>
<gene>
    <name evidence="12" type="ORF">LAMI_0G15764T</name>
</gene>
<keyword evidence="13" id="KW-1185">Reference proteome</keyword>
<evidence type="ECO:0000256" key="1">
    <source>
        <dbReference type="ARBA" id="ARBA00004123"/>
    </source>
</evidence>
<dbReference type="GO" id="GO:0005634">
    <property type="term" value="C:nucleus"/>
    <property type="evidence" value="ECO:0007669"/>
    <property type="project" value="UniProtKB-SubCell"/>
</dbReference>
<dbReference type="Pfam" id="PF02892">
    <property type="entry name" value="zf-BED"/>
    <property type="match status" value="1"/>
</dbReference>
<dbReference type="InterPro" id="IPR052035">
    <property type="entry name" value="ZnF_BED_domain_contain"/>
</dbReference>
<keyword evidence="3" id="KW-0863">Zinc-finger</keyword>
<evidence type="ECO:0000256" key="4">
    <source>
        <dbReference type="ARBA" id="ARBA00022833"/>
    </source>
</evidence>
<evidence type="ECO:0000313" key="12">
    <source>
        <dbReference type="EMBL" id="SCV02085.1"/>
    </source>
</evidence>
<evidence type="ECO:0000256" key="6">
    <source>
        <dbReference type="ARBA" id="ARBA00023125"/>
    </source>
</evidence>
<dbReference type="InterPro" id="IPR003656">
    <property type="entry name" value="Znf_BED"/>
</dbReference>
<sequence length="809" mass="92881">MESQPSIQPIITQPMPIEITGRVSRSAPPEAGNSFTDVATRHETLGESPKSLKPSGWMLKSSLRPFFEFPTINGKKFAQCLYCGKRYPEGESTGNLSKHIRHAHPAAFKNKNNDKVKKSRTLDVFVRRSTALRVSSIIRDEYKKNPEAFQTVLLVTEGFLPFSYVQLNTWNIINSSRQSKFIQSRTTLVKKLELFSGYMDECLALNLKDTHLVNVLLDIWTAPNGESFLGIMVSFVPNIFNETTLRLATAPSIFFNRNNKAQNTHLLDFVSLGTKSHTGQYIYTLVSSLLEKHKLLDKVATITMDNATNNGAFYSFLVHDNLKLYKPLAHRLFKRVRYIRCTSHVLNLQVQKLFHHLYSEVKFADAYTNIVKLAKIMRYSTRIATGLKIAKVPVIPLECPTRWMLKWRQIERFLANRNLYEAWCQKTKEMGGEKLSSKMEKYLILDARTAQLLKYFVEACELFNNLTLKLQEDDYNCLSNAVPFYYLLDHYYTAASQAVEGVTFSSSSSATNFSCLNGSSALHPEDRELVLQAMMVAQKSHLNYFAEVKKDPIYYLSVMLDPRHKTEKLYRTMSTPEANERIQLCEAFIRNYFKEYESIGPSEEVNTCIEPSCHTDQNIFDFDRHLLGLVDTNAEDEQVVDGNAVDTAEWINYLGEPILASNSREAAISWWFDRRLRFPRLFKLAMSCFYTKISTCDVERCFSLAGRVMRKDRTRLTRKNVRTSMVLRDRFLKFDFYQCDTSSLTPKEFEEVENESELCVSDFDGSDCYLDSEEDDLHLASTSNEETCVSTDSAEDLTNSSLSRRKEGN</sequence>
<evidence type="ECO:0000313" key="13">
    <source>
        <dbReference type="Proteomes" id="UP000191024"/>
    </source>
</evidence>
<dbReference type="SMART" id="SM00614">
    <property type="entry name" value="ZnF_BED"/>
    <property type="match status" value="1"/>
</dbReference>
<organism evidence="12 13">
    <name type="scientific">Lachancea mirantina</name>
    <dbReference type="NCBI Taxonomy" id="1230905"/>
    <lineage>
        <taxon>Eukaryota</taxon>
        <taxon>Fungi</taxon>
        <taxon>Dikarya</taxon>
        <taxon>Ascomycota</taxon>
        <taxon>Saccharomycotina</taxon>
        <taxon>Saccharomycetes</taxon>
        <taxon>Saccharomycetales</taxon>
        <taxon>Saccharomycetaceae</taxon>
        <taxon>Lachancea</taxon>
    </lineage>
</organism>
<accession>A0A1G4KCM2</accession>
<reference evidence="12 13" key="1">
    <citation type="submission" date="2016-03" db="EMBL/GenBank/DDBJ databases">
        <authorList>
            <person name="Devillers H."/>
        </authorList>
    </citation>
    <scope>NUCLEOTIDE SEQUENCE [LARGE SCALE GENOMIC DNA]</scope>
    <source>
        <strain evidence="12">CBS 11717</strain>
    </source>
</reference>
<dbReference type="GO" id="GO:0003677">
    <property type="term" value="F:DNA binding"/>
    <property type="evidence" value="ECO:0007669"/>
    <property type="project" value="UniProtKB-KW"/>
</dbReference>
<protein>
    <submittedName>
        <fullName evidence="12">Putative transposase of the Rover4 hAT-like family</fullName>
    </submittedName>
</protein>
<feature type="domain" description="HAT C-terminal dimerisation" evidence="11">
    <location>
        <begin position="652"/>
        <end position="729"/>
    </location>
</feature>
<keyword evidence="7" id="KW-0804">Transcription</keyword>
<dbReference type="EMBL" id="LT598469">
    <property type="protein sequence ID" value="SCV02085.1"/>
    <property type="molecule type" value="Genomic_DNA"/>
</dbReference>
<evidence type="ECO:0000256" key="5">
    <source>
        <dbReference type="ARBA" id="ARBA00023015"/>
    </source>
</evidence>
<dbReference type="Pfam" id="PF05699">
    <property type="entry name" value="Dimer_Tnp_hAT"/>
    <property type="match status" value="1"/>
</dbReference>
<evidence type="ECO:0000256" key="2">
    <source>
        <dbReference type="ARBA" id="ARBA00022723"/>
    </source>
</evidence>
<feature type="region of interest" description="Disordered" evidence="9">
    <location>
        <begin position="781"/>
        <end position="809"/>
    </location>
</feature>
<keyword evidence="6" id="KW-0238">DNA-binding</keyword>